<evidence type="ECO:0000256" key="1">
    <source>
        <dbReference type="SAM" id="MobiDB-lite"/>
    </source>
</evidence>
<dbReference type="AlphaFoldDB" id="A0AAD1R2A3"/>
<accession>A0AAD1R2A3</accession>
<name>A0AAD1R2A3_PELCU</name>
<feature type="non-terminal residue" evidence="2">
    <location>
        <position position="75"/>
    </location>
</feature>
<evidence type="ECO:0000313" key="3">
    <source>
        <dbReference type="Proteomes" id="UP001295444"/>
    </source>
</evidence>
<dbReference type="EMBL" id="OW240912">
    <property type="protein sequence ID" value="CAH2221919.1"/>
    <property type="molecule type" value="Genomic_DNA"/>
</dbReference>
<organism evidence="2 3">
    <name type="scientific">Pelobates cultripes</name>
    <name type="common">Western spadefoot toad</name>
    <dbReference type="NCBI Taxonomy" id="61616"/>
    <lineage>
        <taxon>Eukaryota</taxon>
        <taxon>Metazoa</taxon>
        <taxon>Chordata</taxon>
        <taxon>Craniata</taxon>
        <taxon>Vertebrata</taxon>
        <taxon>Euteleostomi</taxon>
        <taxon>Amphibia</taxon>
        <taxon>Batrachia</taxon>
        <taxon>Anura</taxon>
        <taxon>Pelobatoidea</taxon>
        <taxon>Pelobatidae</taxon>
        <taxon>Pelobates</taxon>
    </lineage>
</organism>
<reference evidence="2" key="1">
    <citation type="submission" date="2022-03" db="EMBL/GenBank/DDBJ databases">
        <authorList>
            <person name="Alioto T."/>
            <person name="Alioto T."/>
            <person name="Gomez Garrido J."/>
        </authorList>
    </citation>
    <scope>NUCLEOTIDE SEQUENCE</scope>
</reference>
<keyword evidence="3" id="KW-1185">Reference proteome</keyword>
<protein>
    <submittedName>
        <fullName evidence="2">Uncharacterized protein</fullName>
    </submittedName>
</protein>
<evidence type="ECO:0000313" key="2">
    <source>
        <dbReference type="EMBL" id="CAH2221919.1"/>
    </source>
</evidence>
<gene>
    <name evidence="2" type="ORF">PECUL_23A034124</name>
</gene>
<dbReference type="Proteomes" id="UP001295444">
    <property type="component" value="Chromosome 01"/>
</dbReference>
<feature type="region of interest" description="Disordered" evidence="1">
    <location>
        <begin position="54"/>
        <end position="75"/>
    </location>
</feature>
<sequence>MQQLEEEAKCSGGEEWLRSCLAFAPSLAVFDEIEEEELEAGFCQEAIENSISRMETGPSSMGLRPEIEEATSDQE</sequence>
<proteinExistence type="predicted"/>